<dbReference type="InterPro" id="IPR001509">
    <property type="entry name" value="Epimerase_deHydtase"/>
</dbReference>
<dbReference type="Proteomes" id="UP000824037">
    <property type="component" value="Unassembled WGS sequence"/>
</dbReference>
<dbReference type="SUPFAM" id="SSF51735">
    <property type="entry name" value="NAD(P)-binding Rossmann-fold domains"/>
    <property type="match status" value="1"/>
</dbReference>
<comment type="caution">
    <text evidence="2">The sequence shown here is derived from an EMBL/GenBank/DDBJ whole genome shotgun (WGS) entry which is preliminary data.</text>
</comment>
<dbReference type="AlphaFoldDB" id="A0A9D2EGU4"/>
<dbReference type="PANTHER" id="PTHR43245:SF51">
    <property type="entry name" value="SHORT CHAIN DEHYDROGENASE_REDUCTASE FAMILY 42E, MEMBER 2"/>
    <property type="match status" value="1"/>
</dbReference>
<proteinExistence type="predicted"/>
<dbReference type="Gene3D" id="3.40.50.720">
    <property type="entry name" value="NAD(P)-binding Rossmann-like Domain"/>
    <property type="match status" value="1"/>
</dbReference>
<evidence type="ECO:0000313" key="3">
    <source>
        <dbReference type="Proteomes" id="UP000824037"/>
    </source>
</evidence>
<dbReference type="InterPro" id="IPR036291">
    <property type="entry name" value="NAD(P)-bd_dom_sf"/>
</dbReference>
<evidence type="ECO:0000259" key="1">
    <source>
        <dbReference type="Pfam" id="PF01370"/>
    </source>
</evidence>
<dbReference type="InterPro" id="IPR050177">
    <property type="entry name" value="Lipid_A_modif_metabolic_enz"/>
</dbReference>
<name>A0A9D2EGU4_9MICO</name>
<protein>
    <submittedName>
        <fullName evidence="2">NAD-dependent epimerase/dehydratase family protein</fullName>
    </submittedName>
</protein>
<sequence length="319" mass="34456">MTTTALVTGASGFLGGHVVTELRNHGYRVIAAGRNAAALPTGGPTIVGDLDALATTDAPADLVIHCAGLSSPWGRWAEFAHANVTGTARVLRYARRNGVRRIVHVSSPSIYAAARHATNLTENQVDPTNRLNGYIRSKLAAERLLHRSRLEPGSPEIVIVRPRGIIGAGDRSLVPRLLEVHEKVGVPIFDGGHALIDLTAVQNVATALRLAAETPGIDGETFNITNDDPRTFRTLLEQLFTVLGRTPRYRNLPTKPLYAVAGLLETIYALLPTRPEPPLTRYTLSTIAYSQTLDISQARTLLGYTPHVSLDESLASYAR</sequence>
<evidence type="ECO:0000313" key="2">
    <source>
        <dbReference type="EMBL" id="HIZ37110.1"/>
    </source>
</evidence>
<dbReference type="PANTHER" id="PTHR43245">
    <property type="entry name" value="BIFUNCTIONAL POLYMYXIN RESISTANCE PROTEIN ARNA"/>
    <property type="match status" value="1"/>
</dbReference>
<reference evidence="2" key="1">
    <citation type="journal article" date="2021" name="PeerJ">
        <title>Extensive microbial diversity within the chicken gut microbiome revealed by metagenomics and culture.</title>
        <authorList>
            <person name="Gilroy R."/>
            <person name="Ravi A."/>
            <person name="Getino M."/>
            <person name="Pursley I."/>
            <person name="Horton D.L."/>
            <person name="Alikhan N.F."/>
            <person name="Baker D."/>
            <person name="Gharbi K."/>
            <person name="Hall N."/>
            <person name="Watson M."/>
            <person name="Adriaenssens E.M."/>
            <person name="Foster-Nyarko E."/>
            <person name="Jarju S."/>
            <person name="Secka A."/>
            <person name="Antonio M."/>
            <person name="Oren A."/>
            <person name="Chaudhuri R.R."/>
            <person name="La Ragione R."/>
            <person name="Hildebrand F."/>
            <person name="Pallen M.J."/>
        </authorList>
    </citation>
    <scope>NUCLEOTIDE SEQUENCE</scope>
    <source>
        <strain evidence="2">ChiGjej4B4-7305</strain>
    </source>
</reference>
<organism evidence="2 3">
    <name type="scientific">Candidatus Ruania gallistercoris</name>
    <dbReference type="NCBI Taxonomy" id="2838746"/>
    <lineage>
        <taxon>Bacteria</taxon>
        <taxon>Bacillati</taxon>
        <taxon>Actinomycetota</taxon>
        <taxon>Actinomycetes</taxon>
        <taxon>Micrococcales</taxon>
        <taxon>Ruaniaceae</taxon>
        <taxon>Ruania</taxon>
    </lineage>
</organism>
<accession>A0A9D2EGU4</accession>
<dbReference type="Pfam" id="PF01370">
    <property type="entry name" value="Epimerase"/>
    <property type="match status" value="1"/>
</dbReference>
<reference evidence="2" key="2">
    <citation type="submission" date="2021-04" db="EMBL/GenBank/DDBJ databases">
        <authorList>
            <person name="Gilroy R."/>
        </authorList>
    </citation>
    <scope>NUCLEOTIDE SEQUENCE</scope>
    <source>
        <strain evidence="2">ChiGjej4B4-7305</strain>
    </source>
</reference>
<dbReference type="EMBL" id="DXBY01000263">
    <property type="protein sequence ID" value="HIZ37110.1"/>
    <property type="molecule type" value="Genomic_DNA"/>
</dbReference>
<feature type="domain" description="NAD-dependent epimerase/dehydratase" evidence="1">
    <location>
        <begin position="5"/>
        <end position="224"/>
    </location>
</feature>
<gene>
    <name evidence="2" type="ORF">H9815_15155</name>
</gene>